<name>A0A1X1L6U3_STRMT</name>
<dbReference type="RefSeq" id="WP_084930093.1">
    <property type="nucleotide sequence ID" value="NZ_CP047883.1"/>
</dbReference>
<dbReference type="Proteomes" id="UP000501099">
    <property type="component" value="Chromosome"/>
</dbReference>
<dbReference type="AlphaFoldDB" id="A0A1X1L6U3"/>
<proteinExistence type="predicted"/>
<evidence type="ECO:0000313" key="4">
    <source>
        <dbReference type="Proteomes" id="UP000501099"/>
    </source>
</evidence>
<evidence type="ECO:0008006" key="5">
    <source>
        <dbReference type="Google" id="ProtNLM"/>
    </source>
</evidence>
<accession>A0A1X1L6U3</accession>
<sequence length="226" mass="26376">MCNNDYTLITKEISNLVSEKNIVIWKSEMDGLGTSLSDIDAYCICDEEKNFKNFSFNGIPVDIEYIGLNNLKEKLENIDKFAKHGLAYKGLDEDLKLFYRLERGHKSQQFNLNDIELPTIDVISKIAAQYYNELFLALYEDAFKMFHGKNFLDAFILSLEALQMSVATYLARIGKPQFKKKWLFKYFDNLTDCSYYEELRIELESDTILPERISKILSDSKKILEF</sequence>
<gene>
    <name evidence="1" type="ORF">B7692_04985</name>
    <name evidence="2" type="ORF">M594_01630</name>
</gene>
<reference evidence="1" key="2">
    <citation type="submission" date="2017-04" db="EMBL/GenBank/DDBJ databases">
        <authorList>
            <person name="Afonso C.L."/>
            <person name="Miller P.J."/>
            <person name="Scott M.A."/>
            <person name="Spackman E."/>
            <person name="Goraichik I."/>
            <person name="Dimitrov K.M."/>
            <person name="Suarez D.L."/>
            <person name="Swayne D.E."/>
        </authorList>
    </citation>
    <scope>NUCLEOTIDE SEQUENCE</scope>
    <source>
        <strain evidence="1">B_009152_10</strain>
    </source>
</reference>
<reference evidence="1 3" key="1">
    <citation type="journal article" date="2016" name="Eur. J. Clin. Microbiol. Infect. Dis.">
        <title>Whole genome sequencing as a tool for phylogenetic analysis of clinical strains of Mitis group streptococci.</title>
        <authorList>
            <person name="Rasmussen L.H."/>
            <person name="Dargis R."/>
            <person name="Hojholt K."/>
            <person name="Christensen J.J."/>
            <person name="Skovgaard O."/>
            <person name="Justesen U.S."/>
            <person name="Rosenvinge F.S."/>
            <person name="Moser C."/>
            <person name="Lukjancenko O."/>
            <person name="Rasmussen S."/>
            <person name="Nielsen X.C."/>
        </authorList>
    </citation>
    <scope>NUCLEOTIDE SEQUENCE [LARGE SCALE GENOMIC DNA]</scope>
    <source>
        <strain evidence="1 3">B_009152_10</strain>
    </source>
</reference>
<evidence type="ECO:0000313" key="1">
    <source>
        <dbReference type="EMBL" id="ORP07443.1"/>
    </source>
</evidence>
<reference evidence="2 4" key="3">
    <citation type="submission" date="2020-01" db="EMBL/GenBank/DDBJ databases">
        <title>Complete genome sequence of the tetracycline resistane Streptococcus mitis isolate S022-V3-A4.</title>
        <authorList>
            <person name="Pinzauti D."/>
            <person name="Iannelli F."/>
            <person name="Pozzi G."/>
            <person name="Santoro F."/>
        </authorList>
    </citation>
    <scope>NUCLEOTIDE SEQUENCE [LARGE SCALE GENOMIC DNA]</scope>
    <source>
        <strain evidence="2 4">S022-V3-A4</strain>
    </source>
</reference>
<dbReference type="EMBL" id="NCVN01000018">
    <property type="protein sequence ID" value="ORP07443.1"/>
    <property type="molecule type" value="Genomic_DNA"/>
</dbReference>
<dbReference type="Proteomes" id="UP000193206">
    <property type="component" value="Unassembled WGS sequence"/>
</dbReference>
<organism evidence="1 3">
    <name type="scientific">Streptococcus mitis</name>
    <dbReference type="NCBI Taxonomy" id="28037"/>
    <lineage>
        <taxon>Bacteria</taxon>
        <taxon>Bacillati</taxon>
        <taxon>Bacillota</taxon>
        <taxon>Bacilli</taxon>
        <taxon>Lactobacillales</taxon>
        <taxon>Streptococcaceae</taxon>
        <taxon>Streptococcus</taxon>
        <taxon>Streptococcus mitis group</taxon>
    </lineage>
</organism>
<evidence type="ECO:0000313" key="2">
    <source>
        <dbReference type="EMBL" id="QKL32471.1"/>
    </source>
</evidence>
<protein>
    <recommendedName>
        <fullName evidence="5">Nucleotidyltransferase</fullName>
    </recommendedName>
</protein>
<evidence type="ECO:0000313" key="3">
    <source>
        <dbReference type="Proteomes" id="UP000193206"/>
    </source>
</evidence>
<dbReference type="EMBL" id="CP047883">
    <property type="protein sequence ID" value="QKL32471.1"/>
    <property type="molecule type" value="Genomic_DNA"/>
</dbReference>